<feature type="domain" description="Fibrinogen C-terminal" evidence="2">
    <location>
        <begin position="78"/>
        <end position="271"/>
    </location>
</feature>
<sequence length="271" mass="31543">MFSSSEISQIIWRYFKYFIAICFLCFIIVMAWKIKSMGSETEISHEAVILLESVERIGTGKNHFSASRTSKSLDFSNLSADSRPRDCSEISQRGKKLSGVYTIWPRSNITQNKPLQVYCDMNIDGEGWTVIQRRGNYPNPQRFDLAWDHYKTGFGDITKDFWLGNENIYALSNQGPCEIRFDLEDAKRSRRYSGNAGNSMRFHDGKQFATLDNDHLQLAEGLRGAWWMFEWPFSHLNGLYIPGVHDKRSIHWYEWRKNEGLASVEIKIRLK</sequence>
<name>A0AAV4VU84_CAEEX</name>
<keyword evidence="1" id="KW-0812">Transmembrane</keyword>
<dbReference type="SUPFAM" id="SSF56496">
    <property type="entry name" value="Fibrinogen C-terminal domain-like"/>
    <property type="match status" value="1"/>
</dbReference>
<evidence type="ECO:0000256" key="1">
    <source>
        <dbReference type="SAM" id="Phobius"/>
    </source>
</evidence>
<gene>
    <name evidence="3" type="ORF">CEXT_125321</name>
</gene>
<reference evidence="3 4" key="1">
    <citation type="submission" date="2021-06" db="EMBL/GenBank/DDBJ databases">
        <title>Caerostris extrusa draft genome.</title>
        <authorList>
            <person name="Kono N."/>
            <person name="Arakawa K."/>
        </authorList>
    </citation>
    <scope>NUCLEOTIDE SEQUENCE [LARGE SCALE GENOMIC DNA]</scope>
</reference>
<evidence type="ECO:0000313" key="4">
    <source>
        <dbReference type="Proteomes" id="UP001054945"/>
    </source>
</evidence>
<keyword evidence="1" id="KW-1133">Transmembrane helix</keyword>
<comment type="caution">
    <text evidence="3">The sequence shown here is derived from an EMBL/GenBank/DDBJ whole genome shotgun (WGS) entry which is preliminary data.</text>
</comment>
<dbReference type="SMART" id="SM00186">
    <property type="entry name" value="FBG"/>
    <property type="match status" value="1"/>
</dbReference>
<dbReference type="Pfam" id="PF00147">
    <property type="entry name" value="Fibrinogen_C"/>
    <property type="match status" value="2"/>
</dbReference>
<dbReference type="PROSITE" id="PS51406">
    <property type="entry name" value="FIBRINOGEN_C_2"/>
    <property type="match status" value="1"/>
</dbReference>
<dbReference type="EMBL" id="BPLR01015127">
    <property type="protein sequence ID" value="GIY73812.1"/>
    <property type="molecule type" value="Genomic_DNA"/>
</dbReference>
<dbReference type="AlphaFoldDB" id="A0AAV4VU84"/>
<dbReference type="InterPro" id="IPR014716">
    <property type="entry name" value="Fibrinogen_a/b/g_C_1"/>
</dbReference>
<organism evidence="3 4">
    <name type="scientific">Caerostris extrusa</name>
    <name type="common">Bark spider</name>
    <name type="synonym">Caerostris bankana</name>
    <dbReference type="NCBI Taxonomy" id="172846"/>
    <lineage>
        <taxon>Eukaryota</taxon>
        <taxon>Metazoa</taxon>
        <taxon>Ecdysozoa</taxon>
        <taxon>Arthropoda</taxon>
        <taxon>Chelicerata</taxon>
        <taxon>Arachnida</taxon>
        <taxon>Araneae</taxon>
        <taxon>Araneomorphae</taxon>
        <taxon>Entelegynae</taxon>
        <taxon>Araneoidea</taxon>
        <taxon>Araneidae</taxon>
        <taxon>Caerostris</taxon>
    </lineage>
</organism>
<proteinExistence type="predicted"/>
<evidence type="ECO:0000259" key="2">
    <source>
        <dbReference type="PROSITE" id="PS51406"/>
    </source>
</evidence>
<feature type="transmembrane region" description="Helical" evidence="1">
    <location>
        <begin position="14"/>
        <end position="32"/>
    </location>
</feature>
<dbReference type="Proteomes" id="UP001054945">
    <property type="component" value="Unassembled WGS sequence"/>
</dbReference>
<dbReference type="InterPro" id="IPR002181">
    <property type="entry name" value="Fibrinogen_a/b/g_C_dom"/>
</dbReference>
<keyword evidence="1" id="KW-0472">Membrane</keyword>
<dbReference type="InterPro" id="IPR050373">
    <property type="entry name" value="Fibrinogen_C-term_domain"/>
</dbReference>
<evidence type="ECO:0000313" key="3">
    <source>
        <dbReference type="EMBL" id="GIY73812.1"/>
    </source>
</evidence>
<dbReference type="InterPro" id="IPR036056">
    <property type="entry name" value="Fibrinogen-like_C"/>
</dbReference>
<dbReference type="NCBIfam" id="NF040941">
    <property type="entry name" value="GGGWT_bact"/>
    <property type="match status" value="1"/>
</dbReference>
<dbReference type="GO" id="GO:0005615">
    <property type="term" value="C:extracellular space"/>
    <property type="evidence" value="ECO:0007669"/>
    <property type="project" value="TreeGrafter"/>
</dbReference>
<keyword evidence="4" id="KW-1185">Reference proteome</keyword>
<accession>A0AAV4VU84</accession>
<dbReference type="Gene3D" id="3.90.215.10">
    <property type="entry name" value="Gamma Fibrinogen, chain A, domain 1"/>
    <property type="match status" value="2"/>
</dbReference>
<dbReference type="PANTHER" id="PTHR19143">
    <property type="entry name" value="FIBRINOGEN/TENASCIN/ANGIOPOEITIN"/>
    <property type="match status" value="1"/>
</dbReference>
<protein>
    <submittedName>
        <fullName evidence="3">Techylectin-5A</fullName>
    </submittedName>
</protein>